<dbReference type="RefSeq" id="WP_123221283.1">
    <property type="nucleotide sequence ID" value="NZ_RJSF01000005.1"/>
</dbReference>
<accession>A0A3N0GWU8</accession>
<dbReference type="Gene3D" id="3.10.450.50">
    <property type="match status" value="1"/>
</dbReference>
<evidence type="ECO:0000313" key="2">
    <source>
        <dbReference type="Proteomes" id="UP000279994"/>
    </source>
</evidence>
<gene>
    <name evidence="1" type="ORF">EFL26_02315</name>
</gene>
<protein>
    <submittedName>
        <fullName evidence="1">Uncharacterized protein</fullName>
    </submittedName>
</protein>
<reference evidence="1 2" key="1">
    <citation type="submission" date="2018-11" db="EMBL/GenBank/DDBJ databases">
        <authorList>
            <person name="Li F."/>
        </authorList>
    </citation>
    <scope>NUCLEOTIDE SEQUENCE [LARGE SCALE GENOMIC DNA]</scope>
    <source>
        <strain evidence="1 2">Gsoil 818</strain>
    </source>
</reference>
<dbReference type="EMBL" id="RJSF01000005">
    <property type="protein sequence ID" value="RNM16944.1"/>
    <property type="molecule type" value="Genomic_DNA"/>
</dbReference>
<organism evidence="1 2">
    <name type="scientific">Nocardioides pocheonensis</name>
    <dbReference type="NCBI Taxonomy" id="661485"/>
    <lineage>
        <taxon>Bacteria</taxon>
        <taxon>Bacillati</taxon>
        <taxon>Actinomycetota</taxon>
        <taxon>Actinomycetes</taxon>
        <taxon>Propionibacteriales</taxon>
        <taxon>Nocardioidaceae</taxon>
        <taxon>Nocardioides</taxon>
    </lineage>
</organism>
<evidence type="ECO:0000313" key="1">
    <source>
        <dbReference type="EMBL" id="RNM16944.1"/>
    </source>
</evidence>
<name>A0A3N0GWU8_9ACTN</name>
<proteinExistence type="predicted"/>
<dbReference type="SUPFAM" id="SSF54427">
    <property type="entry name" value="NTF2-like"/>
    <property type="match status" value="1"/>
</dbReference>
<comment type="caution">
    <text evidence="1">The sequence shown here is derived from an EMBL/GenBank/DDBJ whole genome shotgun (WGS) entry which is preliminary data.</text>
</comment>
<sequence length="143" mass="15510">MTTTAAPATGGPASPSYTAAGTFPEHLVRRDFAGLGDTVAETAYFQALVPRGLREWTGPDGVREAFTGWFGDLDDFDVVEAVVGGVGERLHLRWRARARGEKLDGVWCLVEQEMYADTDDSGRLTRLRLLCSGFCPEQARSGA</sequence>
<dbReference type="AlphaFoldDB" id="A0A3N0GWU8"/>
<dbReference type="InterPro" id="IPR032710">
    <property type="entry name" value="NTF2-like_dom_sf"/>
</dbReference>
<dbReference type="Proteomes" id="UP000279994">
    <property type="component" value="Unassembled WGS sequence"/>
</dbReference>
<dbReference type="OrthoDB" id="4632109at2"/>
<keyword evidence="2" id="KW-1185">Reference proteome</keyword>